<sequence length="259" mass="27712">MLRGAALAGGGVLLGGATALGGATRSAHAAAEPHVHTRANWGARRPRRRARVLGSGPDHIVVHHTATANTSDTSTSHAAALSRSIQRYHMDTNGWDDIGQQLTISRGGHVMEGRNTSLAAIRAANHTVGAHTAYHNSHTIGIENEGTYSSATPPEALMASLAETCAWLCAVYNLDPSSAIVGHRDYNATSCPGDRLYAMLPELRSETRTRMRAQLVDEDLLDGSEVPEEHRPSYPERPMDERRTEHFHGPALGEHGGGS</sequence>
<feature type="region of interest" description="Disordered" evidence="2">
    <location>
        <begin position="27"/>
        <end position="47"/>
    </location>
</feature>
<comment type="caution">
    <text evidence="5">The sequence shown here is derived from an EMBL/GenBank/DDBJ whole genome shotgun (WGS) entry which is preliminary data.</text>
</comment>
<name>A0A3N0E5Y2_9ACTN</name>
<gene>
    <name evidence="5" type="ORF">EFW17_17035</name>
</gene>
<dbReference type="PANTHER" id="PTHR11022:SF41">
    <property type="entry name" value="PEPTIDOGLYCAN-RECOGNITION PROTEIN LC-RELATED"/>
    <property type="match status" value="1"/>
</dbReference>
<dbReference type="GO" id="GO:0008270">
    <property type="term" value="F:zinc ion binding"/>
    <property type="evidence" value="ECO:0007669"/>
    <property type="project" value="InterPro"/>
</dbReference>
<dbReference type="EMBL" id="RJMB01000018">
    <property type="protein sequence ID" value="RNL83245.1"/>
    <property type="molecule type" value="Genomic_DNA"/>
</dbReference>
<reference evidence="5 6" key="1">
    <citation type="submission" date="2018-11" db="EMBL/GenBank/DDBJ databases">
        <title>The genome draft of YIM 96095.</title>
        <authorList>
            <person name="Tang S.-K."/>
            <person name="Chunyu W.-X."/>
            <person name="Feng Y.-Z."/>
        </authorList>
    </citation>
    <scope>NUCLEOTIDE SEQUENCE [LARGE SCALE GENOMIC DNA]</scope>
    <source>
        <strain evidence="5 6">YIM 96095</strain>
    </source>
</reference>
<comment type="similarity">
    <text evidence="1">Belongs to the N-acetylmuramoyl-L-alanine amidase 2 family.</text>
</comment>
<organism evidence="5 6">
    <name type="scientific">Halostreptopolyspora alba</name>
    <dbReference type="NCBI Taxonomy" id="2487137"/>
    <lineage>
        <taxon>Bacteria</taxon>
        <taxon>Bacillati</taxon>
        <taxon>Actinomycetota</taxon>
        <taxon>Actinomycetes</taxon>
        <taxon>Streptosporangiales</taxon>
        <taxon>Nocardiopsidaceae</taxon>
        <taxon>Halostreptopolyspora</taxon>
    </lineage>
</organism>
<dbReference type="Pfam" id="PF01510">
    <property type="entry name" value="Amidase_2"/>
    <property type="match status" value="1"/>
</dbReference>
<dbReference type="CDD" id="cd06583">
    <property type="entry name" value="PGRP"/>
    <property type="match status" value="1"/>
</dbReference>
<dbReference type="SMART" id="SM00644">
    <property type="entry name" value="Ami_2"/>
    <property type="match status" value="1"/>
</dbReference>
<evidence type="ECO:0000313" key="5">
    <source>
        <dbReference type="EMBL" id="RNL83245.1"/>
    </source>
</evidence>
<evidence type="ECO:0000313" key="6">
    <source>
        <dbReference type="Proteomes" id="UP000269198"/>
    </source>
</evidence>
<dbReference type="InterPro" id="IPR006619">
    <property type="entry name" value="PGRP_domain_met/bac"/>
</dbReference>
<dbReference type="SMART" id="SM00701">
    <property type="entry name" value="PGRP"/>
    <property type="match status" value="1"/>
</dbReference>
<dbReference type="GO" id="GO:0009253">
    <property type="term" value="P:peptidoglycan catabolic process"/>
    <property type="evidence" value="ECO:0007669"/>
    <property type="project" value="InterPro"/>
</dbReference>
<keyword evidence="6" id="KW-1185">Reference proteome</keyword>
<dbReference type="OrthoDB" id="514320at2"/>
<feature type="compositionally biased region" description="Acidic residues" evidence="2">
    <location>
        <begin position="216"/>
        <end position="226"/>
    </location>
</feature>
<dbReference type="AlphaFoldDB" id="A0A3N0E5Y2"/>
<dbReference type="Gene3D" id="3.40.80.10">
    <property type="entry name" value="Peptidoglycan recognition protein-like"/>
    <property type="match status" value="1"/>
</dbReference>
<evidence type="ECO:0000259" key="3">
    <source>
        <dbReference type="SMART" id="SM00644"/>
    </source>
</evidence>
<feature type="region of interest" description="Disordered" evidence="2">
    <location>
        <begin position="216"/>
        <end position="259"/>
    </location>
</feature>
<proteinExistence type="inferred from homology"/>
<evidence type="ECO:0000259" key="4">
    <source>
        <dbReference type="SMART" id="SM00701"/>
    </source>
</evidence>
<evidence type="ECO:0000256" key="1">
    <source>
        <dbReference type="ARBA" id="ARBA00007553"/>
    </source>
</evidence>
<dbReference type="PANTHER" id="PTHR11022">
    <property type="entry name" value="PEPTIDOGLYCAN RECOGNITION PROTEIN"/>
    <property type="match status" value="1"/>
</dbReference>
<feature type="domain" description="N-acetylmuramoyl-L-alanine amidase" evidence="3">
    <location>
        <begin position="45"/>
        <end position="193"/>
    </location>
</feature>
<accession>A0A3N0E5Y2</accession>
<dbReference type="InterPro" id="IPR002502">
    <property type="entry name" value="Amidase_domain"/>
</dbReference>
<dbReference type="InterPro" id="IPR015510">
    <property type="entry name" value="PGRP"/>
</dbReference>
<dbReference type="SUPFAM" id="SSF55846">
    <property type="entry name" value="N-acetylmuramoyl-L-alanine amidase-like"/>
    <property type="match status" value="1"/>
</dbReference>
<feature type="domain" description="Peptidoglycan recognition protein family" evidence="4">
    <location>
        <begin position="33"/>
        <end position="187"/>
    </location>
</feature>
<dbReference type="InterPro" id="IPR036505">
    <property type="entry name" value="Amidase/PGRP_sf"/>
</dbReference>
<protein>
    <submittedName>
        <fullName evidence="5">N-acetylmuramoyl-L-alanine amidase</fullName>
    </submittedName>
</protein>
<dbReference type="Proteomes" id="UP000269198">
    <property type="component" value="Unassembled WGS sequence"/>
</dbReference>
<dbReference type="GO" id="GO:0008745">
    <property type="term" value="F:N-acetylmuramoyl-L-alanine amidase activity"/>
    <property type="evidence" value="ECO:0007669"/>
    <property type="project" value="InterPro"/>
</dbReference>
<evidence type="ECO:0000256" key="2">
    <source>
        <dbReference type="SAM" id="MobiDB-lite"/>
    </source>
</evidence>
<feature type="compositionally biased region" description="Basic and acidic residues" evidence="2">
    <location>
        <begin position="227"/>
        <end position="248"/>
    </location>
</feature>